<accession>A0A6P8YQ07</accession>
<name>A0A6P8YQ07_THRPL</name>
<dbReference type="FunCoup" id="A0A6P8YQ07">
    <property type="interactions" value="49"/>
</dbReference>
<organism evidence="4">
    <name type="scientific">Thrips palmi</name>
    <name type="common">Melon thrips</name>
    <dbReference type="NCBI Taxonomy" id="161013"/>
    <lineage>
        <taxon>Eukaryota</taxon>
        <taxon>Metazoa</taxon>
        <taxon>Ecdysozoa</taxon>
        <taxon>Arthropoda</taxon>
        <taxon>Hexapoda</taxon>
        <taxon>Insecta</taxon>
        <taxon>Pterygota</taxon>
        <taxon>Neoptera</taxon>
        <taxon>Paraneoptera</taxon>
        <taxon>Thysanoptera</taxon>
        <taxon>Terebrantia</taxon>
        <taxon>Thripoidea</taxon>
        <taxon>Thripidae</taxon>
        <taxon>Thrips</taxon>
    </lineage>
</organism>
<dbReference type="InterPro" id="IPR035940">
    <property type="entry name" value="CAP_sf"/>
</dbReference>
<evidence type="ECO:0000313" key="4">
    <source>
        <dbReference type="RefSeq" id="XP_034242048.1"/>
    </source>
</evidence>
<dbReference type="OrthoDB" id="414826at2759"/>
<evidence type="ECO:0000259" key="2">
    <source>
        <dbReference type="SMART" id="SM00198"/>
    </source>
</evidence>
<dbReference type="Pfam" id="PF00188">
    <property type="entry name" value="CAP"/>
    <property type="match status" value="1"/>
</dbReference>
<reference evidence="4" key="1">
    <citation type="submission" date="2025-08" db="UniProtKB">
        <authorList>
            <consortium name="RefSeq"/>
        </authorList>
    </citation>
    <scope>IDENTIFICATION</scope>
    <source>
        <tissue evidence="4">Total insect</tissue>
    </source>
</reference>
<dbReference type="CDD" id="cd05380">
    <property type="entry name" value="CAP_euk"/>
    <property type="match status" value="1"/>
</dbReference>
<dbReference type="PRINTS" id="PR00837">
    <property type="entry name" value="V5TPXLIKE"/>
</dbReference>
<dbReference type="GeneID" id="117645760"/>
<evidence type="ECO:0000256" key="1">
    <source>
        <dbReference type="SAM" id="SignalP"/>
    </source>
</evidence>
<dbReference type="Proteomes" id="UP000515158">
    <property type="component" value="Unplaced"/>
</dbReference>
<dbReference type="SUPFAM" id="SSF55797">
    <property type="entry name" value="PR-1-like"/>
    <property type="match status" value="1"/>
</dbReference>
<dbReference type="AlphaFoldDB" id="A0A6P8YQ07"/>
<gene>
    <name evidence="4" type="primary">LOC117645760</name>
</gene>
<dbReference type="RefSeq" id="XP_034242048.1">
    <property type="nucleotide sequence ID" value="XM_034386157.1"/>
</dbReference>
<proteinExistence type="predicted"/>
<dbReference type="PANTHER" id="PTHR10334">
    <property type="entry name" value="CYSTEINE-RICH SECRETORY PROTEIN-RELATED"/>
    <property type="match status" value="1"/>
</dbReference>
<sequence>MSSKAFTVALVLGLAALAAANYCSVCSDHTMCKFKTTAAGRACKNYKWTALTAANKAAAVKAHNDLRNKVALGQEKRGPKPQPSASNMRKMVWNEELATIAQRWANQCTFAHDTCRTTLDKTYSGQNIYWEATTGSLGSPNWAKAVQDWYDEVDDRDGTLNTVAFRSTSGPVVGHYTQVVWANSWQVGCGYADYTTVQSGRSWNARIVVCNYKPGGNFIGQKMYEAGTPASKCPSGTKKDSTYAGLCA</sequence>
<dbReference type="InParanoid" id="A0A6P8YQ07"/>
<dbReference type="SMART" id="SM00198">
    <property type="entry name" value="SCP"/>
    <property type="match status" value="1"/>
</dbReference>
<feature type="domain" description="SCP" evidence="2">
    <location>
        <begin position="54"/>
        <end position="220"/>
    </location>
</feature>
<dbReference type="Gene3D" id="3.40.33.10">
    <property type="entry name" value="CAP"/>
    <property type="match status" value="1"/>
</dbReference>
<dbReference type="InterPro" id="IPR018244">
    <property type="entry name" value="Allrgn_V5/Tpx1_CS"/>
</dbReference>
<dbReference type="InterPro" id="IPR002413">
    <property type="entry name" value="V5_allergen-like"/>
</dbReference>
<dbReference type="KEGG" id="tpal:117645760"/>
<keyword evidence="1" id="KW-0732">Signal</keyword>
<dbReference type="PROSITE" id="PS01009">
    <property type="entry name" value="CRISP_1"/>
    <property type="match status" value="1"/>
</dbReference>
<protein>
    <submittedName>
        <fullName evidence="4">Venom allergen 5-like</fullName>
    </submittedName>
</protein>
<feature type="signal peptide" evidence="1">
    <location>
        <begin position="1"/>
        <end position="20"/>
    </location>
</feature>
<dbReference type="InterPro" id="IPR014044">
    <property type="entry name" value="CAP_dom"/>
</dbReference>
<evidence type="ECO:0000313" key="3">
    <source>
        <dbReference type="Proteomes" id="UP000515158"/>
    </source>
</evidence>
<keyword evidence="3" id="KW-1185">Reference proteome</keyword>
<dbReference type="GO" id="GO:0005576">
    <property type="term" value="C:extracellular region"/>
    <property type="evidence" value="ECO:0007669"/>
    <property type="project" value="UniProtKB-SubCell"/>
</dbReference>
<dbReference type="PROSITE" id="PS01010">
    <property type="entry name" value="CRISP_2"/>
    <property type="match status" value="1"/>
</dbReference>
<dbReference type="InterPro" id="IPR001283">
    <property type="entry name" value="CRISP-related"/>
</dbReference>
<feature type="chain" id="PRO_5028155835" evidence="1">
    <location>
        <begin position="21"/>
        <end position="248"/>
    </location>
</feature>
<dbReference type="PRINTS" id="PR00838">
    <property type="entry name" value="V5ALLERGEN"/>
</dbReference>